<dbReference type="RefSeq" id="WP_115628252.1">
    <property type="nucleotide sequence ID" value="NZ_UIGI01000001.1"/>
</dbReference>
<evidence type="ECO:0000313" key="4">
    <source>
        <dbReference type="Proteomes" id="UP000255528"/>
    </source>
</evidence>
<feature type="domain" description="Bacteriophage CI repressor N-terminal" evidence="1">
    <location>
        <begin position="100"/>
        <end position="163"/>
    </location>
</feature>
<reference evidence="3 4" key="1">
    <citation type="submission" date="2018-06" db="EMBL/GenBank/DDBJ databases">
        <authorList>
            <consortium name="Pathogen Informatics"/>
            <person name="Doyle S."/>
        </authorList>
    </citation>
    <scope>NUCLEOTIDE SEQUENCE [LARGE SCALE GENOMIC DNA]</scope>
    <source>
        <strain evidence="3 4">NCTC12119</strain>
    </source>
</reference>
<dbReference type="InterPro" id="IPR032499">
    <property type="entry name" value="Phage_CI_C"/>
</dbReference>
<dbReference type="Gene3D" id="2.10.109.10">
    <property type="entry name" value="Umud Fragment, subunit A"/>
    <property type="match status" value="1"/>
</dbReference>
<dbReference type="GO" id="GO:0045892">
    <property type="term" value="P:negative regulation of DNA-templated transcription"/>
    <property type="evidence" value="ECO:0007669"/>
    <property type="project" value="InterPro"/>
</dbReference>
<protein>
    <submittedName>
        <fullName evidence="3">Bacteriophage CI repressor helix-turn-helix domain</fullName>
    </submittedName>
</protein>
<proteinExistence type="predicted"/>
<evidence type="ECO:0000313" key="3">
    <source>
        <dbReference type="EMBL" id="SUW63531.1"/>
    </source>
</evidence>
<gene>
    <name evidence="3" type="ORF">NCTC12119_02021</name>
</gene>
<dbReference type="Gene3D" id="1.10.260.40">
    <property type="entry name" value="lambda repressor-like DNA-binding domains"/>
    <property type="match status" value="2"/>
</dbReference>
<dbReference type="InterPro" id="IPR010744">
    <property type="entry name" value="Phage_CI_N"/>
</dbReference>
<feature type="domain" description="Bacteriophage CI repressor C-terminal" evidence="2">
    <location>
        <begin position="175"/>
        <end position="273"/>
    </location>
</feature>
<dbReference type="InterPro" id="IPR010982">
    <property type="entry name" value="Lambda_DNA-bd_dom_sf"/>
</dbReference>
<dbReference type="Pfam" id="PF16452">
    <property type="entry name" value="Phage_CI_C"/>
    <property type="match status" value="1"/>
</dbReference>
<evidence type="ECO:0000259" key="1">
    <source>
        <dbReference type="Pfam" id="PF07022"/>
    </source>
</evidence>
<dbReference type="AlphaFoldDB" id="A0A381C6P3"/>
<dbReference type="Pfam" id="PF07022">
    <property type="entry name" value="Phage_CI_repr"/>
    <property type="match status" value="2"/>
</dbReference>
<accession>A0A381C6P3</accession>
<dbReference type="GO" id="GO:0003677">
    <property type="term" value="F:DNA binding"/>
    <property type="evidence" value="ECO:0007669"/>
    <property type="project" value="InterPro"/>
</dbReference>
<dbReference type="Proteomes" id="UP000255528">
    <property type="component" value="Unassembled WGS sequence"/>
</dbReference>
<sequence length="280" mass="30468">MRIENAIAPEVLERILSAYGFKMQKELAEKLGIASSNVGSWIQRGHVPGNVIVQCALDTGADVNWIVTGELAKASLSPRVQVGQGKALYEEIMSNGGKPVLRRIMDAYGFTMQKQLCDLLEISSGTVSTWVRRDYFPGDVVVACALDTGVSLQWLATGKGTQYIESAAIPCGSLIPRKNLAAGVLHDAGQWNIDLGFISHSIDEPLFLYSSASTWIVDLGVVEISNGRWLLGIDNKYDVYDVTLLPGRKITVSNKTSNFTCGAEEVTTTGKVVLTMEYNF</sequence>
<evidence type="ECO:0000259" key="2">
    <source>
        <dbReference type="Pfam" id="PF16452"/>
    </source>
</evidence>
<organism evidence="3 4">
    <name type="scientific">Buttiauxella agrestis</name>
    <dbReference type="NCBI Taxonomy" id="82977"/>
    <lineage>
        <taxon>Bacteria</taxon>
        <taxon>Pseudomonadati</taxon>
        <taxon>Pseudomonadota</taxon>
        <taxon>Gammaproteobacteria</taxon>
        <taxon>Enterobacterales</taxon>
        <taxon>Enterobacteriaceae</taxon>
        <taxon>Buttiauxella</taxon>
    </lineage>
</organism>
<name>A0A381C6P3_9ENTR</name>
<feature type="domain" description="Bacteriophage CI repressor N-terminal" evidence="1">
    <location>
        <begin position="10"/>
        <end position="70"/>
    </location>
</feature>
<dbReference type="GO" id="GO:0051259">
    <property type="term" value="P:protein complex oligomerization"/>
    <property type="evidence" value="ECO:0007669"/>
    <property type="project" value="InterPro"/>
</dbReference>
<dbReference type="EMBL" id="UIGI01000001">
    <property type="protein sequence ID" value="SUW63531.1"/>
    <property type="molecule type" value="Genomic_DNA"/>
</dbReference>